<evidence type="ECO:0008006" key="4">
    <source>
        <dbReference type="Google" id="ProtNLM"/>
    </source>
</evidence>
<feature type="region of interest" description="Disordered" evidence="1">
    <location>
        <begin position="45"/>
        <end position="67"/>
    </location>
</feature>
<feature type="compositionally biased region" description="Polar residues" evidence="1">
    <location>
        <begin position="45"/>
        <end position="66"/>
    </location>
</feature>
<gene>
    <name evidence="2" type="ORF">EIP91_009095</name>
</gene>
<proteinExistence type="predicted"/>
<reference evidence="2 3" key="1">
    <citation type="submission" date="2018-11" db="EMBL/GenBank/DDBJ databases">
        <title>Genome assembly of Steccherinum ochraceum LE-BIN_3174, the white-rot fungus of the Steccherinaceae family (The Residual Polyporoid clade, Polyporales, Basidiomycota).</title>
        <authorList>
            <person name="Fedorova T.V."/>
            <person name="Glazunova O.A."/>
            <person name="Landesman E.O."/>
            <person name="Moiseenko K.V."/>
            <person name="Psurtseva N.V."/>
            <person name="Savinova O.S."/>
            <person name="Shakhova N.V."/>
            <person name="Tyazhelova T.V."/>
            <person name="Vasina D.V."/>
        </authorList>
    </citation>
    <scope>NUCLEOTIDE SEQUENCE [LARGE SCALE GENOMIC DNA]</scope>
    <source>
        <strain evidence="2 3">LE-BIN_3174</strain>
    </source>
</reference>
<dbReference type="AlphaFoldDB" id="A0A4R0RPD0"/>
<dbReference type="STRING" id="92696.A0A4R0RPD0"/>
<evidence type="ECO:0000256" key="1">
    <source>
        <dbReference type="SAM" id="MobiDB-lite"/>
    </source>
</evidence>
<dbReference type="EMBL" id="RWJN01000051">
    <property type="protein sequence ID" value="TCD69032.1"/>
    <property type="molecule type" value="Genomic_DNA"/>
</dbReference>
<sequence length="701" mass="76190">MSSENLTVPQLKALCKERKLKGYSKLGRAALIQLLSAVGHGHLPITSSGLPSLPNETLATKTSSDPPNLVHLNSLGSSSATIAVRNNTKHANADPSDVAPTPISPSQPLQVAAANPGVNLDTVSHMAPSSNAGREAEIRYTDLSMGPPPTVLPEARCNDAKTAASFHKKPTSSAAKAVAKRSLLNAPLPSSKKLKVSTAGSDVGPSSVLLVPSALLPSASTTLVTANASDLASGVVPTPAPLGINRSIPNTVNAATLQGAAKRFKPLVLSKPLGKSKTPMALTLSRIQKDTSSPRKSRSSQPLKPVTLQCLDFTSSFSVPTLQNITLPPSLAQRRRVQCWAIILTVYLSACHILEKRYAGQRLNQVLQQYSLTMTDMWPYLRLRDTEAEERQNVFCSSFLGKLAEKFGAEPIAGRLWGSPDHRKQVTIAARFVLTRYWFILSIGGRPDQLSSWLEEKVVDVQEVIPNEIWSIAVKRTDSQTQTFYVLDSTCEVVGRVNPPILLADDGAASKSSPSLPMRADWSAYIQQSKHLLRSAQSSDAGRISLLDRLKWDGYEEYDHGMSRLWLKRLDEVEEDETKRVVAKRYIFACVVGNSISGAWRSTSEMAQEFAGLSAKTEPVKGKGKEPTLNLYLPTHHHIESVHFRTPSGEPLHSAVASIQTPHREYFVLKDNGMEIGNEEIGVYEAWMEVLACDNKGLPVA</sequence>
<name>A0A4R0RPD0_9APHY</name>
<feature type="region of interest" description="Disordered" evidence="1">
    <location>
        <begin position="282"/>
        <end position="303"/>
    </location>
</feature>
<protein>
    <recommendedName>
        <fullName evidence="4">Rho termination factor N-terminal domain-containing protein</fullName>
    </recommendedName>
</protein>
<evidence type="ECO:0000313" key="2">
    <source>
        <dbReference type="EMBL" id="TCD69032.1"/>
    </source>
</evidence>
<organism evidence="2 3">
    <name type="scientific">Steccherinum ochraceum</name>
    <dbReference type="NCBI Taxonomy" id="92696"/>
    <lineage>
        <taxon>Eukaryota</taxon>
        <taxon>Fungi</taxon>
        <taxon>Dikarya</taxon>
        <taxon>Basidiomycota</taxon>
        <taxon>Agaricomycotina</taxon>
        <taxon>Agaricomycetes</taxon>
        <taxon>Polyporales</taxon>
        <taxon>Steccherinaceae</taxon>
        <taxon>Steccherinum</taxon>
    </lineage>
</organism>
<keyword evidence="3" id="KW-1185">Reference proteome</keyword>
<comment type="caution">
    <text evidence="2">The sequence shown here is derived from an EMBL/GenBank/DDBJ whole genome shotgun (WGS) entry which is preliminary data.</text>
</comment>
<dbReference type="Proteomes" id="UP000292702">
    <property type="component" value="Unassembled WGS sequence"/>
</dbReference>
<accession>A0A4R0RPD0</accession>
<evidence type="ECO:0000313" key="3">
    <source>
        <dbReference type="Proteomes" id="UP000292702"/>
    </source>
</evidence>
<dbReference type="OrthoDB" id="2368680at2759"/>